<keyword evidence="2" id="KW-0677">Repeat</keyword>
<dbReference type="InParanoid" id="A0A0G4FPC4"/>
<gene>
    <name evidence="3" type="ORF">Vbra_15880</name>
</gene>
<dbReference type="PhylomeDB" id="A0A0G4FPC4"/>
<dbReference type="InterPro" id="IPR001611">
    <property type="entry name" value="Leu-rich_rpt"/>
</dbReference>
<dbReference type="Gene3D" id="3.80.10.10">
    <property type="entry name" value="Ribonuclease Inhibitor"/>
    <property type="match status" value="2"/>
</dbReference>
<dbReference type="Pfam" id="PF13855">
    <property type="entry name" value="LRR_8"/>
    <property type="match status" value="2"/>
</dbReference>
<dbReference type="PROSITE" id="PS51450">
    <property type="entry name" value="LRR"/>
    <property type="match status" value="2"/>
</dbReference>
<dbReference type="SMART" id="SM00369">
    <property type="entry name" value="LRR_TYP"/>
    <property type="match status" value="7"/>
</dbReference>
<keyword evidence="4" id="KW-1185">Reference proteome</keyword>
<dbReference type="Pfam" id="PF00560">
    <property type="entry name" value="LRR_1"/>
    <property type="match status" value="1"/>
</dbReference>
<dbReference type="OrthoDB" id="436422at2759"/>
<evidence type="ECO:0000256" key="1">
    <source>
        <dbReference type="ARBA" id="ARBA00022614"/>
    </source>
</evidence>
<sequence length="285" mass="31143">MGCSCSTDDSALVAADAAGERGAPPVRARKGRTASAVIKRAEASGVLALMDMSLTAVPIAVEQLTGLRHADLSSNRLTSVPAWLFTHMGKLQKLNLHRNSLHELPSASMLLPSLLHLNISSNRLTALPESICALTKLRDLNASHNLIDSLPSGIDALAALEDLDLSHNRLTEDALPYPSFFSMPALMRLNLSHNALRRLPVAFSEMARLVKLDVSHNKIASVPPEVLRDSRLNELWLQGNAKALDRVSLKETEGIDAFLERRKRRIDKKIDSKMADIDLNLCGLE</sequence>
<dbReference type="PANTHER" id="PTHR48051:SF1">
    <property type="entry name" value="RAS SUPPRESSOR PROTEIN 1"/>
    <property type="match status" value="1"/>
</dbReference>
<reference evidence="3 4" key="1">
    <citation type="submission" date="2014-11" db="EMBL/GenBank/DDBJ databases">
        <authorList>
            <person name="Zhu J."/>
            <person name="Qi W."/>
            <person name="Song R."/>
        </authorList>
    </citation>
    <scope>NUCLEOTIDE SEQUENCE [LARGE SCALE GENOMIC DNA]</scope>
</reference>
<evidence type="ECO:0000313" key="3">
    <source>
        <dbReference type="EMBL" id="CEM15853.1"/>
    </source>
</evidence>
<dbReference type="OMA" id="AHNDLAC"/>
<accession>A0A0G4FPC4</accession>
<dbReference type="InterPro" id="IPR050216">
    <property type="entry name" value="LRR_domain-containing"/>
</dbReference>
<dbReference type="InterPro" id="IPR003591">
    <property type="entry name" value="Leu-rich_rpt_typical-subtyp"/>
</dbReference>
<evidence type="ECO:0000313" key="4">
    <source>
        <dbReference type="Proteomes" id="UP000041254"/>
    </source>
</evidence>
<dbReference type="SMART" id="SM00364">
    <property type="entry name" value="LRR_BAC"/>
    <property type="match status" value="5"/>
</dbReference>
<name>A0A0G4FPC4_VITBC</name>
<dbReference type="SUPFAM" id="SSF52058">
    <property type="entry name" value="L domain-like"/>
    <property type="match status" value="1"/>
</dbReference>
<organism evidence="3 4">
    <name type="scientific">Vitrella brassicaformis (strain CCMP3155)</name>
    <dbReference type="NCBI Taxonomy" id="1169540"/>
    <lineage>
        <taxon>Eukaryota</taxon>
        <taxon>Sar</taxon>
        <taxon>Alveolata</taxon>
        <taxon>Colpodellida</taxon>
        <taxon>Vitrellaceae</taxon>
        <taxon>Vitrella</taxon>
    </lineage>
</organism>
<dbReference type="PANTHER" id="PTHR48051">
    <property type="match status" value="1"/>
</dbReference>
<evidence type="ECO:0000256" key="2">
    <source>
        <dbReference type="ARBA" id="ARBA00022737"/>
    </source>
</evidence>
<dbReference type="VEuPathDB" id="CryptoDB:Vbra_15880"/>
<dbReference type="STRING" id="1169540.A0A0G4FPC4"/>
<dbReference type="PRINTS" id="PR00019">
    <property type="entry name" value="LEURICHRPT"/>
</dbReference>
<dbReference type="Proteomes" id="UP000041254">
    <property type="component" value="Unassembled WGS sequence"/>
</dbReference>
<dbReference type="EMBL" id="CDMY01000472">
    <property type="protein sequence ID" value="CEM15853.1"/>
    <property type="molecule type" value="Genomic_DNA"/>
</dbReference>
<keyword evidence="1" id="KW-0433">Leucine-rich repeat</keyword>
<dbReference type="GO" id="GO:0005737">
    <property type="term" value="C:cytoplasm"/>
    <property type="evidence" value="ECO:0007669"/>
    <property type="project" value="TreeGrafter"/>
</dbReference>
<dbReference type="AlphaFoldDB" id="A0A0G4FPC4"/>
<protein>
    <submittedName>
        <fullName evidence="3">Uncharacterized protein</fullName>
    </submittedName>
</protein>
<proteinExistence type="predicted"/>
<dbReference type="InterPro" id="IPR032675">
    <property type="entry name" value="LRR_dom_sf"/>
</dbReference>